<evidence type="ECO:0000313" key="2">
    <source>
        <dbReference type="EMBL" id="KAF7849790.1"/>
    </source>
</evidence>
<proteinExistence type="predicted"/>
<gene>
    <name evidence="2" type="ORF">BT93_L0276</name>
</gene>
<organism evidence="2 3">
    <name type="scientific">Corymbia citriodora subsp. variegata</name>
    <dbReference type="NCBI Taxonomy" id="360336"/>
    <lineage>
        <taxon>Eukaryota</taxon>
        <taxon>Viridiplantae</taxon>
        <taxon>Streptophyta</taxon>
        <taxon>Embryophyta</taxon>
        <taxon>Tracheophyta</taxon>
        <taxon>Spermatophyta</taxon>
        <taxon>Magnoliopsida</taxon>
        <taxon>eudicotyledons</taxon>
        <taxon>Gunneridae</taxon>
        <taxon>Pentapetalae</taxon>
        <taxon>rosids</taxon>
        <taxon>malvids</taxon>
        <taxon>Myrtales</taxon>
        <taxon>Myrtaceae</taxon>
        <taxon>Myrtoideae</taxon>
        <taxon>Eucalypteae</taxon>
        <taxon>Corymbia</taxon>
    </lineage>
</organism>
<sequence>MISMTLVYLKILLSASVCLLDFDSLDIPQLDSLTFVAAAMNRLKRHLDLTFSFFLHLNSYGFFLDRKSLKIDYLEYKDLSLRSNEGMSDEGAAACATKLHDTKKLEEVGSNYLFLSILLIFTG</sequence>
<reference evidence="2" key="1">
    <citation type="submission" date="2020-05" db="EMBL/GenBank/DDBJ databases">
        <title>WGS assembly of Corymbia citriodora subspecies variegata.</title>
        <authorList>
            <person name="Barry K."/>
            <person name="Hundley H."/>
            <person name="Shu S."/>
            <person name="Jenkins J."/>
            <person name="Grimwood J."/>
            <person name="Baten A."/>
        </authorList>
    </citation>
    <scope>NUCLEOTIDE SEQUENCE</scope>
    <source>
        <strain evidence="2">CV2-018</strain>
    </source>
</reference>
<dbReference type="Gramene" id="rna-gnl|WGS:JABURB|Cocit.L0276.1">
    <property type="protein sequence ID" value="cds-KAF7849790.1"/>
    <property type="gene ID" value="gene-BT93_L0276"/>
</dbReference>
<accession>A0A8T0CQB4</accession>
<feature type="signal peptide" evidence="1">
    <location>
        <begin position="1"/>
        <end position="18"/>
    </location>
</feature>
<dbReference type="EMBL" id="MU089702">
    <property type="protein sequence ID" value="KAF7849790.1"/>
    <property type="molecule type" value="Genomic_DNA"/>
</dbReference>
<comment type="caution">
    <text evidence="2">The sequence shown here is derived from an EMBL/GenBank/DDBJ whole genome shotgun (WGS) entry which is preliminary data.</text>
</comment>
<dbReference type="Proteomes" id="UP000806378">
    <property type="component" value="Unassembled WGS sequence"/>
</dbReference>
<dbReference type="AlphaFoldDB" id="A0A8T0CQB4"/>
<evidence type="ECO:0000256" key="1">
    <source>
        <dbReference type="SAM" id="SignalP"/>
    </source>
</evidence>
<name>A0A8T0CQB4_CORYI</name>
<keyword evidence="3" id="KW-1185">Reference proteome</keyword>
<evidence type="ECO:0000313" key="3">
    <source>
        <dbReference type="Proteomes" id="UP000806378"/>
    </source>
</evidence>
<feature type="chain" id="PRO_5035739459" evidence="1">
    <location>
        <begin position="19"/>
        <end position="123"/>
    </location>
</feature>
<protein>
    <submittedName>
        <fullName evidence="2">Uncharacterized protein</fullName>
    </submittedName>
</protein>
<keyword evidence="1" id="KW-0732">Signal</keyword>